<comment type="caution">
    <text evidence="3">The sequence shown here is derived from an EMBL/GenBank/DDBJ whole genome shotgun (WGS) entry which is preliminary data.</text>
</comment>
<dbReference type="Gene3D" id="3.40.50.720">
    <property type="entry name" value="NAD(P)-binding Rossmann-like Domain"/>
    <property type="match status" value="1"/>
</dbReference>
<dbReference type="InterPro" id="IPR002347">
    <property type="entry name" value="SDR_fam"/>
</dbReference>
<gene>
    <name evidence="3" type="ORF">Sipo8835_29940</name>
</gene>
<dbReference type="PANTHER" id="PTHR43157">
    <property type="entry name" value="PHOSPHATIDYLINOSITOL-GLYCAN BIOSYNTHESIS CLASS F PROTEIN-RELATED"/>
    <property type="match status" value="1"/>
</dbReference>
<keyword evidence="1" id="KW-0560">Oxidoreductase</keyword>
<evidence type="ECO:0000313" key="3">
    <source>
        <dbReference type="EMBL" id="TQE26254.1"/>
    </source>
</evidence>
<dbReference type="PRINTS" id="PR00080">
    <property type="entry name" value="SDRFAMILY"/>
</dbReference>
<dbReference type="SUPFAM" id="SSF51735">
    <property type="entry name" value="NAD(P)-binding Rossmann-fold domains"/>
    <property type="match status" value="1"/>
</dbReference>
<evidence type="ECO:0000256" key="1">
    <source>
        <dbReference type="ARBA" id="ARBA00023002"/>
    </source>
</evidence>
<dbReference type="PANTHER" id="PTHR43157:SF31">
    <property type="entry name" value="PHOSPHATIDYLINOSITOL-GLYCAN BIOSYNTHESIS CLASS F PROTEIN"/>
    <property type="match status" value="1"/>
</dbReference>
<dbReference type="EMBL" id="SPAZ01000239">
    <property type="protein sequence ID" value="TQE26254.1"/>
    <property type="molecule type" value="Genomic_DNA"/>
</dbReference>
<dbReference type="InterPro" id="IPR036291">
    <property type="entry name" value="NAD(P)-bd_dom_sf"/>
</dbReference>
<dbReference type="PRINTS" id="PR00081">
    <property type="entry name" value="GDHRDH"/>
</dbReference>
<sequence>MAGWTADDIPWQKGRVAVVTGANSGLGYCTAQELAVRGAKVLLACRSPERGMEAVRRLRAREPDIDVEYRPLDLADLASVRAFAAELDMDRLDLLINNAGIGGVPFGRTAEGFETHLGTNHVGHFALTGLLLPRLLATPGSRVITVSSVMHFAARCEPDDLQGQRRFYQRWLAYGRSKTANLLFTHELSRRLSAAGATTVAAAAHPGYAATGLQRNAVGQNGPRLLDRLLVLGNRFVARPPEAGALPTLYAATCPAVGQGVYIGPGSLTHTLPVSARRAPWARDARRAKALWEASERLSGVKAGI</sequence>
<evidence type="ECO:0000256" key="2">
    <source>
        <dbReference type="RuleBase" id="RU000363"/>
    </source>
</evidence>
<accession>A0AAE8VYV7</accession>
<dbReference type="AlphaFoldDB" id="A0AAE8VYV7"/>
<dbReference type="RefSeq" id="WP_009342175.1">
    <property type="nucleotide sequence ID" value="NZ_JARAVA010000655.1"/>
</dbReference>
<dbReference type="GO" id="GO:0016491">
    <property type="term" value="F:oxidoreductase activity"/>
    <property type="evidence" value="ECO:0007669"/>
    <property type="project" value="UniProtKB-KW"/>
</dbReference>
<dbReference type="Pfam" id="PF00106">
    <property type="entry name" value="adh_short"/>
    <property type="match status" value="1"/>
</dbReference>
<dbReference type="NCBIfam" id="NF004846">
    <property type="entry name" value="PRK06197.1"/>
    <property type="match status" value="1"/>
</dbReference>
<comment type="similarity">
    <text evidence="2">Belongs to the short-chain dehydrogenases/reductases (SDR) family.</text>
</comment>
<proteinExistence type="inferred from homology"/>
<dbReference type="Proteomes" id="UP000318720">
    <property type="component" value="Unassembled WGS sequence"/>
</dbReference>
<reference evidence="3 4" key="1">
    <citation type="submission" date="2019-03" db="EMBL/GenBank/DDBJ databases">
        <title>Comparative genomic analyses of the sweetpotato soil rot pathogen, Streptomyces ipomoeae.</title>
        <authorList>
            <person name="Ruschel Soares N."/>
            <person name="Badger J.H."/>
            <person name="Huguet-Tapia J.C."/>
            <person name="Clark C.A."/>
            <person name="Pettis G.S."/>
        </authorList>
    </citation>
    <scope>NUCLEOTIDE SEQUENCE [LARGE SCALE GENOMIC DNA]</scope>
    <source>
        <strain evidence="3 4">88-35</strain>
    </source>
</reference>
<protein>
    <submittedName>
        <fullName evidence="3">SDR family NAD(P)-dependent oxidoreductase</fullName>
    </submittedName>
</protein>
<organism evidence="3 4">
    <name type="scientific">Streptomyces ipomoeae</name>
    <dbReference type="NCBI Taxonomy" id="103232"/>
    <lineage>
        <taxon>Bacteria</taxon>
        <taxon>Bacillati</taxon>
        <taxon>Actinomycetota</taxon>
        <taxon>Actinomycetes</taxon>
        <taxon>Kitasatosporales</taxon>
        <taxon>Streptomycetaceae</taxon>
        <taxon>Streptomyces</taxon>
    </lineage>
</organism>
<name>A0AAE8VYV7_9ACTN</name>
<evidence type="ECO:0000313" key="4">
    <source>
        <dbReference type="Proteomes" id="UP000318720"/>
    </source>
</evidence>